<feature type="domain" description="Tail sheath protein subtilisin-like" evidence="2">
    <location>
        <begin position="203"/>
        <end position="362"/>
    </location>
</feature>
<comment type="similarity">
    <text evidence="1">Belongs to the myoviridae tail sheath protein family.</text>
</comment>
<dbReference type="InterPro" id="IPR035089">
    <property type="entry name" value="Phage_sheath_subtilisin"/>
</dbReference>
<organism evidence="3">
    <name type="scientific">Rhizobium leguminosarum</name>
    <dbReference type="NCBI Taxonomy" id="384"/>
    <lineage>
        <taxon>Bacteria</taxon>
        <taxon>Pseudomonadati</taxon>
        <taxon>Pseudomonadota</taxon>
        <taxon>Alphaproteobacteria</taxon>
        <taxon>Hyphomicrobiales</taxon>
        <taxon>Rhizobiaceae</taxon>
        <taxon>Rhizobium/Agrobacterium group</taxon>
        <taxon>Rhizobium</taxon>
    </lineage>
</organism>
<accession>A0A179BJU8</accession>
<evidence type="ECO:0000259" key="2">
    <source>
        <dbReference type="Pfam" id="PF04984"/>
    </source>
</evidence>
<dbReference type="AlphaFoldDB" id="A0A179BJU8"/>
<name>A0A179BJU8_RHILE</name>
<evidence type="ECO:0000313" key="3">
    <source>
        <dbReference type="EMBL" id="OAP91294.1"/>
    </source>
</evidence>
<dbReference type="Pfam" id="PF04984">
    <property type="entry name" value="Phage_sheath_1"/>
    <property type="match status" value="1"/>
</dbReference>
<sequence>MDFNEIPYDWLEPATLLEVKPNYANSGVLPYPTKVLLVGHKLASGSLQPGQIVEVTRAEEGIALFGLGSIGAEQVAAFRNANKTSPLFVTAAADAGGAVKATGTITFAGAVPQASVLRFKIAGRAIRFTANPADTVTVMAAALAAAINADTANVVTATSALGVVTCTARNGGEVGNGIDLRVDAAASPIPSGLTITVVDMANGAGNPVLQTVLDVLANTWFTDVIIPWADATNMAAFAEWLRVRYQATSKLDVHGYVAKRGTYGTLGTFGMLTNSPNLTAMGLNRSPTSSWVLSAAVAALCAFHLTNDPARQLRSLVVPGVEAPAPADQFTDSEQNLLLNKGICTFDHLSDGSTVISRVITTYKTSNLGIADRAWLDIMTPKTLSRIRYDWAAYVSLQYPRSKLVDDESSASFASRFDTDEDAGSAVVTPRRMHASWGARCKLYGDKVWIEDIQATVKASVFQRSSDDKNRLESRQQIKIVGNLMVLAGSLEFQV</sequence>
<dbReference type="eggNOG" id="COG4386">
    <property type="taxonomic scope" value="Bacteria"/>
</dbReference>
<dbReference type="EMBL" id="LWBS01000391">
    <property type="protein sequence ID" value="OAP91294.1"/>
    <property type="molecule type" value="Genomic_DNA"/>
</dbReference>
<gene>
    <name evidence="3" type="ORF">A4U53_27925</name>
</gene>
<reference evidence="3" key="1">
    <citation type="submission" date="2016-04" db="EMBL/GenBank/DDBJ databases">
        <title>Fast-growing isolate from the root nodules of Vavilovia formosa.</title>
        <authorList>
            <person name="Kimeklis A."/>
            <person name="Safronova V."/>
            <person name="Belimov A."/>
            <person name="Andronov E."/>
        </authorList>
    </citation>
    <scope>NUCLEOTIDE SEQUENCE [LARGE SCALE GENOMIC DNA]</scope>
    <source>
        <strain evidence="3">Vaf-46</strain>
    </source>
</reference>
<protein>
    <submittedName>
        <fullName evidence="3">Phage tail protein</fullName>
    </submittedName>
</protein>
<comment type="caution">
    <text evidence="3">The sequence shown here is derived from an EMBL/GenBank/DDBJ whole genome shotgun (WGS) entry which is preliminary data.</text>
</comment>
<proteinExistence type="inferred from homology"/>
<evidence type="ECO:0000256" key="1">
    <source>
        <dbReference type="ARBA" id="ARBA00008005"/>
    </source>
</evidence>